<dbReference type="SUPFAM" id="SSF49695">
    <property type="entry name" value="gamma-Crystallin-like"/>
    <property type="match status" value="1"/>
</dbReference>
<comment type="caution">
    <text evidence="1">The sequence shown here is derived from an EMBL/GenBank/DDBJ whole genome shotgun (WGS) entry which is preliminary data.</text>
</comment>
<name>A0ABQ3T389_9ACTN</name>
<reference evidence="2" key="1">
    <citation type="submission" date="2023-07" db="EMBL/GenBank/DDBJ databases">
        <title>Whole genome shotgun sequence of Streptomyces spororaveus NBRC 15456.</title>
        <authorList>
            <person name="Komaki H."/>
            <person name="Tamura T."/>
        </authorList>
    </citation>
    <scope>NUCLEOTIDE SEQUENCE [LARGE SCALE GENOMIC DNA]</scope>
    <source>
        <strain evidence="2">NBRC 15456</strain>
    </source>
</reference>
<sequence length="137" mass="14255">MLRHLPGGLAASTQGRIADAPLSAKHIDRKLAERLKASPGPAGAQAVQLGVIYADSNYGGSALVLTGGSGCQSGNGRDAQLNLDGIWNNSVSSLTTLSCWLELWDAPDTSGIHQEYQQSTSYVGDAMNDRASSVALL</sequence>
<proteinExistence type="predicted"/>
<evidence type="ECO:0000313" key="1">
    <source>
        <dbReference type="EMBL" id="GHI74842.1"/>
    </source>
</evidence>
<keyword evidence="2" id="KW-1185">Reference proteome</keyword>
<dbReference type="Gene3D" id="2.60.20.10">
    <property type="entry name" value="Crystallins"/>
    <property type="match status" value="1"/>
</dbReference>
<evidence type="ECO:0000313" key="2">
    <source>
        <dbReference type="Proteomes" id="UP000608522"/>
    </source>
</evidence>
<dbReference type="Proteomes" id="UP000608522">
    <property type="component" value="Unassembled WGS sequence"/>
</dbReference>
<dbReference type="InterPro" id="IPR011024">
    <property type="entry name" value="G_crystallin-like"/>
</dbReference>
<dbReference type="RefSeq" id="WP_202197399.1">
    <property type="nucleotide sequence ID" value="NZ_BAAATO010000042.1"/>
</dbReference>
<organism evidence="1 2">
    <name type="scientific">Streptomyces spororaveus</name>
    <dbReference type="NCBI Taxonomy" id="284039"/>
    <lineage>
        <taxon>Bacteria</taxon>
        <taxon>Bacillati</taxon>
        <taxon>Actinomycetota</taxon>
        <taxon>Actinomycetes</taxon>
        <taxon>Kitasatosporales</taxon>
        <taxon>Streptomycetaceae</taxon>
        <taxon>Streptomyces</taxon>
    </lineage>
</organism>
<gene>
    <name evidence="1" type="ORF">Sspor_04030</name>
</gene>
<dbReference type="EMBL" id="BNED01000003">
    <property type="protein sequence ID" value="GHI74842.1"/>
    <property type="molecule type" value="Genomic_DNA"/>
</dbReference>
<accession>A0ABQ3T389</accession>
<protein>
    <submittedName>
        <fullName evidence="1">Uncharacterized protein</fullName>
    </submittedName>
</protein>